<keyword evidence="3" id="KW-0175">Coiled coil</keyword>
<gene>
    <name evidence="6" type="ORF">C3747_73g66</name>
</gene>
<dbReference type="VEuPathDB" id="TriTrypDB:TcCL_ESM08995"/>
<dbReference type="GO" id="GO:0005634">
    <property type="term" value="C:nucleus"/>
    <property type="evidence" value="ECO:0007669"/>
    <property type="project" value="UniProtKB-SubCell"/>
</dbReference>
<keyword evidence="2" id="KW-0539">Nucleus</keyword>
<dbReference type="VEuPathDB" id="TriTrypDB:TCDM_01127"/>
<dbReference type="Proteomes" id="UP000246078">
    <property type="component" value="Unassembled WGS sequence"/>
</dbReference>
<organism evidence="6 7">
    <name type="scientific">Trypanosoma cruzi</name>
    <dbReference type="NCBI Taxonomy" id="5693"/>
    <lineage>
        <taxon>Eukaryota</taxon>
        <taxon>Discoba</taxon>
        <taxon>Euglenozoa</taxon>
        <taxon>Kinetoplastea</taxon>
        <taxon>Metakinetoplastina</taxon>
        <taxon>Trypanosomatida</taxon>
        <taxon>Trypanosomatidae</taxon>
        <taxon>Trypanosoma</taxon>
        <taxon>Schizotrypanum</taxon>
    </lineage>
</organism>
<dbReference type="PANTHER" id="PTHR15546:SF2">
    <property type="entry name" value="DDT DOMAIN-CONTAINING PROTEIN DDB_G0282237"/>
    <property type="match status" value="1"/>
</dbReference>
<dbReference type="VEuPathDB" id="TriTrypDB:TcBrA4_0004250"/>
<accession>A0A2V2WNZ6</accession>
<evidence type="ECO:0000313" key="6">
    <source>
        <dbReference type="EMBL" id="PWV09995.1"/>
    </source>
</evidence>
<dbReference type="Pfam" id="PF15613">
    <property type="entry name" value="WSD"/>
    <property type="match status" value="1"/>
</dbReference>
<dbReference type="Pfam" id="PF02791">
    <property type="entry name" value="DDT"/>
    <property type="match status" value="1"/>
</dbReference>
<feature type="compositionally biased region" description="Basic and acidic residues" evidence="4">
    <location>
        <begin position="638"/>
        <end position="651"/>
    </location>
</feature>
<evidence type="ECO:0000256" key="1">
    <source>
        <dbReference type="ARBA" id="ARBA00004123"/>
    </source>
</evidence>
<dbReference type="InterPro" id="IPR053271">
    <property type="entry name" value="DDT_domain"/>
</dbReference>
<name>A0A2V2WNZ6_TRYCR</name>
<feature type="region of interest" description="Disordered" evidence="4">
    <location>
        <begin position="206"/>
        <end position="237"/>
    </location>
</feature>
<evidence type="ECO:0000259" key="5">
    <source>
        <dbReference type="PROSITE" id="PS50827"/>
    </source>
</evidence>
<dbReference type="VEuPathDB" id="TriTrypDB:TcYC6_0079680"/>
<dbReference type="VEuPathDB" id="TriTrypDB:ECC02_003904"/>
<dbReference type="VEuPathDB" id="TriTrypDB:TcCLB.506679.220"/>
<dbReference type="VEuPathDB" id="TriTrypDB:TcCL_NonESM07196"/>
<dbReference type="PANTHER" id="PTHR15546">
    <property type="entry name" value="BROMODOMAIN ADJACENT TO ZINC FINGER DOMAIN, 2A"/>
    <property type="match status" value="1"/>
</dbReference>
<comment type="caution">
    <text evidence="6">The sequence shown here is derived from an EMBL/GenBank/DDBJ whole genome shotgun (WGS) entry which is preliminary data.</text>
</comment>
<protein>
    <submittedName>
        <fullName evidence="6">ISWI complex protein</fullName>
    </submittedName>
</protein>
<feature type="region of interest" description="Disordered" evidence="4">
    <location>
        <begin position="574"/>
        <end position="663"/>
    </location>
</feature>
<dbReference type="VEuPathDB" id="TriTrypDB:TcG_01276"/>
<evidence type="ECO:0000313" key="7">
    <source>
        <dbReference type="Proteomes" id="UP000246078"/>
    </source>
</evidence>
<dbReference type="AlphaFoldDB" id="A0A2V2WNZ6"/>
<dbReference type="VEuPathDB" id="TriTrypDB:TcCLB.504097.4"/>
<dbReference type="VEuPathDB" id="TriTrypDB:C3747_73g66"/>
<sequence>MSRSQNQDGEEATGRVSPRAVLRTKTAFQIYKDDGAQGNASDFSTLPNDEVLPYKIQADEMTLMGALEIVEADPADRRMYGPATLHLVVNYLSDILSFIPLGGRSHELPTVAINYNALQRVVALYGVPESVKDALVQLAATNLSASEVPIRDISSLLDKFSDTEKALRHEMRDAGEKVGIFTRSTVPASTLASTGETTINDVVAPAATSQKLPRKRRASSRDEILPARKTEEADTAPQIKVMKMEGHEKAPSNAKNNNSQFTLQRLMYGRLRTLTSQEKKVVTLLNQMTQVLGQVYAVRYNNLLPIFELLENRVKQAQEIIDVERANIQSKSENTELSPEPFLEVKLDGILRAIQNASYQFKTDEECRYELDEDLLHPIAHACMTEVNRIEGFTTVPFEGPSNQTIKAKAKAREAARAKREEQRAKALERAKAREELQAKREEERKLLRAHLGELDPTSLVEDMSIKNPIQTAYVRYGKLPLEPPEDYERALFIWVMLTSLPRPLHLSQMPFSLFLKGLLSDEGSDNGLMEEVVLALLNLSMEELRSSNGPKVLTRGKDWFGSMVEFVAVCSGNKKTRPPRRPKVVSYEEEEEEEEEEEDDSDETGDEEEEESQNTEWEEERDDNDDEAESAESNGEEEGKVQAEGEEKKESLKKKKTSENETDKLDAGIKATLEKVAELRQMAAWGNVDIEDRLNLLRYMVLAALSSPVAREGAENIRKMHEDMQVTMEKRTKEIREGVHKELTSFLRHFSSSKSAKGNSETYESKRKKLIEEMEQKLQNIVNENLGMQDGKDIGALIRPLGMDRYRRMFWRFPFDRHVLVQSTAATDPNFPILPEPRELLTESVKDLKPKLLDDSDEDNFSNGNGNGHTNHREDVTQRVWGTVPPEYLGHFIEGLDQRGVREAALRRTLESIQPYLLNLKEPPLGRVTRTRSHSFGYFNKLKIEP</sequence>
<dbReference type="VEuPathDB" id="TriTrypDB:TCSYLVIO_010002"/>
<dbReference type="InterPro" id="IPR028941">
    <property type="entry name" value="WHIM2_dom"/>
</dbReference>
<evidence type="ECO:0000256" key="2">
    <source>
        <dbReference type="ARBA" id="ARBA00023242"/>
    </source>
</evidence>
<evidence type="ECO:0000256" key="4">
    <source>
        <dbReference type="SAM" id="MobiDB-lite"/>
    </source>
</evidence>
<evidence type="ECO:0000256" key="3">
    <source>
        <dbReference type="SAM" id="Coils"/>
    </source>
</evidence>
<dbReference type="VEuPathDB" id="TriTrypDB:TcCLB.503611.10"/>
<feature type="region of interest" description="Disordered" evidence="4">
    <location>
        <begin position="853"/>
        <end position="878"/>
    </location>
</feature>
<reference evidence="6 7" key="1">
    <citation type="journal article" date="2018" name="Microb. Genom.">
        <title>Expanding an expanded genome: long-read sequencing of Trypanosoma cruzi.</title>
        <authorList>
            <person name="Berna L."/>
            <person name="Rodriguez M."/>
            <person name="Chiribao M.L."/>
            <person name="Parodi-Talice A."/>
            <person name="Pita S."/>
            <person name="Rijo G."/>
            <person name="Alvarez-Valin F."/>
            <person name="Robello C."/>
        </authorList>
    </citation>
    <scope>NUCLEOTIDE SEQUENCE [LARGE SCALE GENOMIC DNA]</scope>
    <source>
        <strain evidence="6 7">TCC</strain>
    </source>
</reference>
<proteinExistence type="predicted"/>
<feature type="domain" description="DDT" evidence="5">
    <location>
        <begin position="485"/>
        <end position="547"/>
    </location>
</feature>
<feature type="compositionally biased region" description="Acidic residues" evidence="4">
    <location>
        <begin position="588"/>
        <end position="637"/>
    </location>
</feature>
<dbReference type="VEuPathDB" id="TriTrypDB:TCDM_01126"/>
<dbReference type="VEuPathDB" id="TriTrypDB:Tc_MARK_8555"/>
<dbReference type="InterPro" id="IPR018501">
    <property type="entry name" value="DDT_dom"/>
</dbReference>
<feature type="compositionally biased region" description="Basic residues" evidence="4">
    <location>
        <begin position="575"/>
        <end position="584"/>
    </location>
</feature>
<dbReference type="PROSITE" id="PS50827">
    <property type="entry name" value="DDT"/>
    <property type="match status" value="1"/>
</dbReference>
<feature type="compositionally biased region" description="Basic and acidic residues" evidence="4">
    <location>
        <begin position="219"/>
        <end position="232"/>
    </location>
</feature>
<comment type="subcellular location">
    <subcellularLocation>
        <location evidence="1">Nucleus</location>
    </subcellularLocation>
</comment>
<dbReference type="EMBL" id="PRFC01000073">
    <property type="protein sequence ID" value="PWV09995.1"/>
    <property type="molecule type" value="Genomic_DNA"/>
</dbReference>
<feature type="coiled-coil region" evidence="3">
    <location>
        <begin position="761"/>
        <end position="792"/>
    </location>
</feature>
<feature type="coiled-coil region" evidence="3">
    <location>
        <begin position="307"/>
        <end position="334"/>
    </location>
</feature>
<feature type="coiled-coil region" evidence="3">
    <location>
        <begin position="406"/>
        <end position="454"/>
    </location>
</feature>
<dbReference type="VEuPathDB" id="TriTrypDB:C4B63_13g253"/>
<dbReference type="VEuPathDB" id="TriTrypDB:C4B63_13g252"/>